<evidence type="ECO:0000256" key="1">
    <source>
        <dbReference type="ARBA" id="ARBA00004127"/>
    </source>
</evidence>
<keyword evidence="3 6" id="KW-0812">Transmembrane</keyword>
<dbReference type="InterPro" id="IPR023408">
    <property type="entry name" value="MscS_beta-dom_sf"/>
</dbReference>
<evidence type="ECO:0000313" key="9">
    <source>
        <dbReference type="EMBL" id="SAK56563.1"/>
    </source>
</evidence>
<feature type="domain" description="Mechanosensitive ion channel MscS" evidence="7">
    <location>
        <begin position="254"/>
        <end position="323"/>
    </location>
</feature>
<evidence type="ECO:0000259" key="8">
    <source>
        <dbReference type="Pfam" id="PF21082"/>
    </source>
</evidence>
<organism evidence="9 10">
    <name type="scientific">Caballeronia calidae</name>
    <dbReference type="NCBI Taxonomy" id="1777139"/>
    <lineage>
        <taxon>Bacteria</taxon>
        <taxon>Pseudomonadati</taxon>
        <taxon>Pseudomonadota</taxon>
        <taxon>Betaproteobacteria</taxon>
        <taxon>Burkholderiales</taxon>
        <taxon>Burkholderiaceae</taxon>
        <taxon>Caballeronia</taxon>
    </lineage>
</organism>
<evidence type="ECO:0000256" key="5">
    <source>
        <dbReference type="ARBA" id="ARBA00023136"/>
    </source>
</evidence>
<evidence type="ECO:0000259" key="7">
    <source>
        <dbReference type="Pfam" id="PF00924"/>
    </source>
</evidence>
<protein>
    <submittedName>
        <fullName evidence="9">MscS mechanosensitive ion channel</fullName>
    </submittedName>
</protein>
<dbReference type="AlphaFoldDB" id="A0A158AFI2"/>
<evidence type="ECO:0000256" key="4">
    <source>
        <dbReference type="ARBA" id="ARBA00022989"/>
    </source>
</evidence>
<dbReference type="PANTHER" id="PTHR30414:SF0">
    <property type="entry name" value="MINICONDUCTANCE MECHANOSENSITIVE CHANNEL YBDG"/>
    <property type="match status" value="1"/>
</dbReference>
<evidence type="ECO:0000256" key="2">
    <source>
        <dbReference type="ARBA" id="ARBA00008017"/>
    </source>
</evidence>
<comment type="subcellular location">
    <subcellularLocation>
        <location evidence="1">Endomembrane system</location>
        <topology evidence="1">Multi-pass membrane protein</topology>
    </subcellularLocation>
</comment>
<dbReference type="Gene3D" id="2.30.30.60">
    <property type="match status" value="1"/>
</dbReference>
<feature type="transmembrane region" description="Helical" evidence="6">
    <location>
        <begin position="236"/>
        <end position="252"/>
    </location>
</feature>
<dbReference type="InterPro" id="IPR049278">
    <property type="entry name" value="MS_channel_C"/>
</dbReference>
<comment type="similarity">
    <text evidence="2">Belongs to the MscS (TC 1.A.23) family.</text>
</comment>
<evidence type="ECO:0000256" key="3">
    <source>
        <dbReference type="ARBA" id="ARBA00022692"/>
    </source>
</evidence>
<dbReference type="GO" id="GO:0012505">
    <property type="term" value="C:endomembrane system"/>
    <property type="evidence" value="ECO:0007669"/>
    <property type="project" value="UniProtKB-SubCell"/>
</dbReference>
<name>A0A158AFI2_9BURK</name>
<keyword evidence="5 6" id="KW-0472">Membrane</keyword>
<dbReference type="InterPro" id="IPR010920">
    <property type="entry name" value="LSM_dom_sf"/>
</dbReference>
<dbReference type="Proteomes" id="UP000071859">
    <property type="component" value="Unassembled WGS sequence"/>
</dbReference>
<dbReference type="GO" id="GO:0071470">
    <property type="term" value="P:cellular response to osmotic stress"/>
    <property type="evidence" value="ECO:0007669"/>
    <property type="project" value="InterPro"/>
</dbReference>
<feature type="transmembrane region" description="Helical" evidence="6">
    <location>
        <begin position="167"/>
        <end position="191"/>
    </location>
</feature>
<dbReference type="Pfam" id="PF00924">
    <property type="entry name" value="MS_channel_2nd"/>
    <property type="match status" value="1"/>
</dbReference>
<dbReference type="InterPro" id="IPR006685">
    <property type="entry name" value="MscS_channel_2nd"/>
</dbReference>
<evidence type="ECO:0000313" key="10">
    <source>
        <dbReference type="Proteomes" id="UP000071859"/>
    </source>
</evidence>
<dbReference type="GO" id="GO:0005886">
    <property type="term" value="C:plasma membrane"/>
    <property type="evidence" value="ECO:0007669"/>
    <property type="project" value="TreeGrafter"/>
</dbReference>
<dbReference type="PANTHER" id="PTHR30414">
    <property type="entry name" value="MINICONDUCTANCE MECHANOSENSITIVE CHANNEL YBDG"/>
    <property type="match status" value="1"/>
</dbReference>
<dbReference type="Pfam" id="PF21082">
    <property type="entry name" value="MS_channel_3rd"/>
    <property type="match status" value="1"/>
</dbReference>
<dbReference type="EMBL" id="FCOX02000005">
    <property type="protein sequence ID" value="SAK56563.1"/>
    <property type="molecule type" value="Genomic_DNA"/>
</dbReference>
<dbReference type="GO" id="GO:0008381">
    <property type="term" value="F:mechanosensitive monoatomic ion channel activity"/>
    <property type="evidence" value="ECO:0007669"/>
    <property type="project" value="InterPro"/>
</dbReference>
<keyword evidence="10" id="KW-1185">Reference proteome</keyword>
<evidence type="ECO:0000256" key="6">
    <source>
        <dbReference type="SAM" id="Phobius"/>
    </source>
</evidence>
<comment type="caution">
    <text evidence="9">The sequence shown here is derived from an EMBL/GenBank/DDBJ whole genome shotgun (WGS) entry which is preliminary data.</text>
</comment>
<feature type="transmembrane region" description="Helical" evidence="6">
    <location>
        <begin position="212"/>
        <end position="230"/>
    </location>
</feature>
<proteinExistence type="inferred from homology"/>
<sequence length="490" mass="55723">MRCPLVAMKRDETIFTRNPAQKKFIFIELGFSIRRTGRARPVRRTRTIMHNTGRSAPPERRRFQSPPNRMNFDFLPDPLPQQLAAHPWAQVAAGLVLLALIALFVQWVVARIVLYVAHRLLVLAGHQKWDRAFIEHRAYHRLWYAVPFATVALGIDDVPRIGHWAAVIGRVAHGGAWICVFLAAGSALSAWQDVYAESKEAQTRSIKGYIQIGKLALALVCGVLVLSILIDRSPLWMLSGLGALSAVLLLVFKDTLLSLVASTQLTSNDMLRIGDWIEMPQAAADGFVKDIALHTVKVQNWDNTVTTVPTYKLFSESYRNYRHMFESGGRRIKRTLRIDAQCVRFLTEEETARLKRFRLLHDYLEQKQTEVEQANRNLGELANEPANRRRLTNIGTFRAYGLAYLQRHPEIRQDMAIMVRMMEPESQGIPIEVYCFTATTAWTQYERIQGDVFDHLLSILPEMGLRLYQSPSGADMTGFAGRLRGEMPTL</sequence>
<accession>A0A158AFI2</accession>
<gene>
    <name evidence="9" type="ORF">AWB78_01588</name>
</gene>
<dbReference type="InterPro" id="IPR030192">
    <property type="entry name" value="YbdG"/>
</dbReference>
<reference evidence="9" key="1">
    <citation type="submission" date="2016-01" db="EMBL/GenBank/DDBJ databases">
        <authorList>
            <person name="Peeters C."/>
        </authorList>
    </citation>
    <scope>NUCLEOTIDE SEQUENCE</scope>
    <source>
        <strain evidence="9">LMG 29321</strain>
    </source>
</reference>
<keyword evidence="4 6" id="KW-1133">Transmembrane helix</keyword>
<feature type="domain" description="Mechanosensitive ion channel MscS C-terminal" evidence="8">
    <location>
        <begin position="405"/>
        <end position="466"/>
    </location>
</feature>
<dbReference type="SUPFAM" id="SSF50182">
    <property type="entry name" value="Sm-like ribonucleoproteins"/>
    <property type="match status" value="1"/>
</dbReference>
<feature type="transmembrane region" description="Helical" evidence="6">
    <location>
        <begin position="88"/>
        <end position="117"/>
    </location>
</feature>